<feature type="domain" description="Fungal lipase-type" evidence="4">
    <location>
        <begin position="110"/>
        <end position="276"/>
    </location>
</feature>
<protein>
    <recommendedName>
        <fullName evidence="4">Fungal lipase-type domain-containing protein</fullName>
    </recommendedName>
</protein>
<evidence type="ECO:0000256" key="1">
    <source>
        <dbReference type="ARBA" id="ARBA00022729"/>
    </source>
</evidence>
<dbReference type="Proteomes" id="UP000291116">
    <property type="component" value="Unassembled WGS sequence"/>
</dbReference>
<organism evidence="5 6">
    <name type="scientific">Pseudo-nitzschia multistriata</name>
    <dbReference type="NCBI Taxonomy" id="183589"/>
    <lineage>
        <taxon>Eukaryota</taxon>
        <taxon>Sar</taxon>
        <taxon>Stramenopiles</taxon>
        <taxon>Ochrophyta</taxon>
        <taxon>Bacillariophyta</taxon>
        <taxon>Bacillariophyceae</taxon>
        <taxon>Bacillariophycidae</taxon>
        <taxon>Bacillariales</taxon>
        <taxon>Bacillariaceae</taxon>
        <taxon>Pseudo-nitzschia</taxon>
    </lineage>
</organism>
<dbReference type="CDD" id="cd00519">
    <property type="entry name" value="Lipase_3"/>
    <property type="match status" value="1"/>
</dbReference>
<feature type="compositionally biased region" description="Basic and acidic residues" evidence="3">
    <location>
        <begin position="333"/>
        <end position="352"/>
    </location>
</feature>
<dbReference type="OrthoDB" id="426718at2759"/>
<keyword evidence="6" id="KW-1185">Reference proteome</keyword>
<dbReference type="Gene3D" id="3.40.50.1820">
    <property type="entry name" value="alpha/beta hydrolase"/>
    <property type="match status" value="1"/>
</dbReference>
<evidence type="ECO:0000256" key="2">
    <source>
        <dbReference type="ARBA" id="ARBA00022801"/>
    </source>
</evidence>
<dbReference type="SUPFAM" id="SSF53474">
    <property type="entry name" value="alpha/beta-Hydrolases"/>
    <property type="match status" value="1"/>
</dbReference>
<sequence length="400" mass="44858">MADVVKNIGVPIDDETLSEISRGMIFSELAITDNKEGTLAKVGKANPWHIQALKLITGSEERAHLPLEDILRDDFGGLILDCELDTSGITKGLNFVDTQGYIAHNDELIVVSFRCTTSLFDWLTNLNSTTSAWEVEDYELGYSGICSGFSGLCFQGPNAKPRVHTGMYNNFLAILPEVKKHVDKYLKKDEKPRELYIVGHSLGAGIANLMATYFLLEGYDWNVLPQKLISVTAGSPRSNGKSMKKVTDEKRLEFGKNVRFHRLVKGKDAVSKVPPRILGFEHIVDPIVITDDGKILMLKKEDGLKTDLSEAYKVTRQKDAQFSVDKLVKDGEDTKKTTEKEGTLQRETSTEKNDEEEYAKYQRLVTKIPKGLRDHMPDFYLKPIFNAQGIEHASKTKPTK</sequence>
<dbReference type="GO" id="GO:0016787">
    <property type="term" value="F:hydrolase activity"/>
    <property type="evidence" value="ECO:0007669"/>
    <property type="project" value="UniProtKB-KW"/>
</dbReference>
<dbReference type="PANTHER" id="PTHR46640">
    <property type="entry name" value="TRIACYLGLYCEROL LIPASE, PUTATIVE (AFU_ORTHOLOGUE AFUA_6G06510)-RELATED"/>
    <property type="match status" value="1"/>
</dbReference>
<proteinExistence type="predicted"/>
<dbReference type="InterPro" id="IPR051299">
    <property type="entry name" value="AB_hydrolase_lip/est"/>
</dbReference>
<evidence type="ECO:0000259" key="4">
    <source>
        <dbReference type="Pfam" id="PF01764"/>
    </source>
</evidence>
<dbReference type="EMBL" id="CAACVS010000320">
    <property type="protein sequence ID" value="VEU40955.1"/>
    <property type="molecule type" value="Genomic_DNA"/>
</dbReference>
<accession>A0A448ZFY9</accession>
<evidence type="ECO:0000256" key="3">
    <source>
        <dbReference type="SAM" id="MobiDB-lite"/>
    </source>
</evidence>
<feature type="region of interest" description="Disordered" evidence="3">
    <location>
        <begin position="333"/>
        <end position="355"/>
    </location>
</feature>
<dbReference type="GO" id="GO:0006629">
    <property type="term" value="P:lipid metabolic process"/>
    <property type="evidence" value="ECO:0007669"/>
    <property type="project" value="InterPro"/>
</dbReference>
<evidence type="ECO:0000313" key="6">
    <source>
        <dbReference type="Proteomes" id="UP000291116"/>
    </source>
</evidence>
<dbReference type="InterPro" id="IPR002921">
    <property type="entry name" value="Fungal_lipase-type"/>
</dbReference>
<keyword evidence="2" id="KW-0378">Hydrolase</keyword>
<keyword evidence="1" id="KW-0732">Signal</keyword>
<dbReference type="InterPro" id="IPR029058">
    <property type="entry name" value="AB_hydrolase_fold"/>
</dbReference>
<dbReference type="PANTHER" id="PTHR46640:SF1">
    <property type="entry name" value="FUNGAL LIPASE-LIKE DOMAIN-CONTAINING PROTEIN-RELATED"/>
    <property type="match status" value="1"/>
</dbReference>
<gene>
    <name evidence="5" type="ORF">PSNMU_V1.4_AUG-EV-PASAV3_0078550</name>
</gene>
<reference evidence="5 6" key="1">
    <citation type="submission" date="2019-01" db="EMBL/GenBank/DDBJ databases">
        <authorList>
            <person name="Ferrante I. M."/>
        </authorList>
    </citation>
    <scope>NUCLEOTIDE SEQUENCE [LARGE SCALE GENOMIC DNA]</scope>
    <source>
        <strain evidence="5 6">B856</strain>
    </source>
</reference>
<name>A0A448ZFY9_9STRA</name>
<evidence type="ECO:0000313" key="5">
    <source>
        <dbReference type="EMBL" id="VEU40955.1"/>
    </source>
</evidence>
<dbReference type="AlphaFoldDB" id="A0A448ZFY9"/>
<dbReference type="Pfam" id="PF01764">
    <property type="entry name" value="Lipase_3"/>
    <property type="match status" value="1"/>
</dbReference>